<dbReference type="NCBIfam" id="NF033542">
    <property type="entry name" value="transpos_IS110"/>
    <property type="match status" value="1"/>
</dbReference>
<dbReference type="PANTHER" id="PTHR33055">
    <property type="entry name" value="TRANSPOSASE FOR INSERTION SEQUENCE ELEMENT IS1111A"/>
    <property type="match status" value="1"/>
</dbReference>
<dbReference type="PANTHER" id="PTHR33055:SF3">
    <property type="entry name" value="PUTATIVE TRANSPOSASE FOR IS117-RELATED"/>
    <property type="match status" value="1"/>
</dbReference>
<sequence>MEITTIGLDLAKNVFQVHGVDATGGVVVRKALRRSQMLPFFRKLPPCLVGIEACGTSHHWARELISLGHEVRLMPPGYVKPYVKRGKNDAVDAEAICEAVTRPTMRFVAVKSRDQQSALALHRARTLLVRQRTQLVNMMRSMLGEFGIAISEGIEKALTMARQIVEGEIEIGLPAEATMIVGMLSQQAIDTHARLQKIDKALNALQRSDEVARRLWTIPGVGPVGATAFAASVSDPHQFQSGRQFAAWLGLTPLQKSSGGKERLGRITKMGDKYLRQLLVIGATALVRYAKCKPDTADPRLLALLAKKPARVATVAMANKMARVIWALMTRGETYRARHLPMLAAQH</sequence>
<dbReference type="eggNOG" id="COG3547">
    <property type="taxonomic scope" value="Bacteria"/>
</dbReference>
<dbReference type="RefSeq" id="WP_036522404.1">
    <property type="nucleotide sequence ID" value="NZ_JFYZ01000001.1"/>
</dbReference>
<feature type="domain" description="Transposase IS116/IS110/IS902 C-terminal" evidence="2">
    <location>
        <begin position="213"/>
        <end position="289"/>
    </location>
</feature>
<dbReference type="EMBL" id="JFYZ01000001">
    <property type="protein sequence ID" value="EZP84305.1"/>
    <property type="molecule type" value="Genomic_DNA"/>
</dbReference>
<dbReference type="InterPro" id="IPR003346">
    <property type="entry name" value="Transposase_20"/>
</dbReference>
<evidence type="ECO:0000259" key="2">
    <source>
        <dbReference type="Pfam" id="PF02371"/>
    </source>
</evidence>
<dbReference type="AlphaFoldDB" id="A0A031K509"/>
<dbReference type="InterPro" id="IPR047650">
    <property type="entry name" value="Transpos_IS110"/>
</dbReference>
<dbReference type="Pfam" id="PF02371">
    <property type="entry name" value="Transposase_20"/>
    <property type="match status" value="1"/>
</dbReference>
<dbReference type="InterPro" id="IPR002525">
    <property type="entry name" value="Transp_IS110-like_N"/>
</dbReference>
<name>A0A031K509_9SPHN</name>
<accession>A0A031K509</accession>
<organism evidence="3 4">
    <name type="scientific">Novosphingobium resinovorum</name>
    <dbReference type="NCBI Taxonomy" id="158500"/>
    <lineage>
        <taxon>Bacteria</taxon>
        <taxon>Pseudomonadati</taxon>
        <taxon>Pseudomonadota</taxon>
        <taxon>Alphaproteobacteria</taxon>
        <taxon>Sphingomonadales</taxon>
        <taxon>Sphingomonadaceae</taxon>
        <taxon>Novosphingobium</taxon>
    </lineage>
</organism>
<dbReference type="PATRIC" id="fig|158500.4.peg.58"/>
<reference evidence="3 4" key="1">
    <citation type="submission" date="2014-03" db="EMBL/GenBank/DDBJ databases">
        <title>Whole genome sequence of Novosphingobium resinovorum KF1.</title>
        <authorList>
            <person name="Gan H.M."/>
            <person name="Gan H.Y."/>
            <person name="Chew T.H."/>
            <person name="Savka M.A."/>
        </authorList>
    </citation>
    <scope>NUCLEOTIDE SEQUENCE [LARGE SCALE GENOMIC DNA]</scope>
    <source>
        <strain evidence="3 4">KF1</strain>
    </source>
</reference>
<evidence type="ECO:0000259" key="1">
    <source>
        <dbReference type="Pfam" id="PF01548"/>
    </source>
</evidence>
<dbReference type="Proteomes" id="UP000024329">
    <property type="component" value="Unassembled WGS sequence"/>
</dbReference>
<gene>
    <name evidence="3" type="ORF">BV97_00056</name>
</gene>
<dbReference type="GO" id="GO:0006313">
    <property type="term" value="P:DNA transposition"/>
    <property type="evidence" value="ECO:0007669"/>
    <property type="project" value="InterPro"/>
</dbReference>
<proteinExistence type="predicted"/>
<evidence type="ECO:0000313" key="4">
    <source>
        <dbReference type="Proteomes" id="UP000024329"/>
    </source>
</evidence>
<dbReference type="GO" id="GO:0003677">
    <property type="term" value="F:DNA binding"/>
    <property type="evidence" value="ECO:0007669"/>
    <property type="project" value="InterPro"/>
</dbReference>
<evidence type="ECO:0000313" key="3">
    <source>
        <dbReference type="EMBL" id="EZP84305.1"/>
    </source>
</evidence>
<comment type="caution">
    <text evidence="3">The sequence shown here is derived from an EMBL/GenBank/DDBJ whole genome shotgun (WGS) entry which is preliminary data.</text>
</comment>
<dbReference type="GO" id="GO:0004803">
    <property type="term" value="F:transposase activity"/>
    <property type="evidence" value="ECO:0007669"/>
    <property type="project" value="InterPro"/>
</dbReference>
<dbReference type="Pfam" id="PF01548">
    <property type="entry name" value="DEDD_Tnp_IS110"/>
    <property type="match status" value="1"/>
</dbReference>
<feature type="domain" description="Transposase IS110-like N-terminal" evidence="1">
    <location>
        <begin position="6"/>
        <end position="145"/>
    </location>
</feature>
<protein>
    <submittedName>
        <fullName evidence="3">Transposase IS116/IS110/IS902 family protein</fullName>
    </submittedName>
</protein>